<dbReference type="Pfam" id="PF00144">
    <property type="entry name" value="Beta-lactamase"/>
    <property type="match status" value="1"/>
</dbReference>
<dbReference type="Gene3D" id="3.40.710.10">
    <property type="entry name" value="DD-peptidase/beta-lactamase superfamily"/>
    <property type="match status" value="1"/>
</dbReference>
<gene>
    <name evidence="2" type="ORF">KK103_04880</name>
</gene>
<evidence type="ECO:0000313" key="3">
    <source>
        <dbReference type="Proteomes" id="UP000709437"/>
    </source>
</evidence>
<dbReference type="AlphaFoldDB" id="A0A9Q2ZNK5"/>
<reference evidence="2" key="1">
    <citation type="submission" date="2021-05" db="EMBL/GenBank/DDBJ databases">
        <title>Whole genome sequence of Curtobacterium flaccumfaciens pv. flaccumfaciens strain CFBP 3417.</title>
        <authorList>
            <person name="Osdaghi E."/>
            <person name="Taghouti G."/>
            <person name="Portier P."/>
            <person name="Fazliarab A."/>
            <person name="Taghavi S.M."/>
            <person name="Briand M."/>
            <person name="Le-Saux M."/>
            <person name="Jacques M.-A."/>
        </authorList>
    </citation>
    <scope>NUCLEOTIDE SEQUENCE</scope>
    <source>
        <strain evidence="2">CFBP 3417</strain>
    </source>
</reference>
<dbReference type="RefSeq" id="WP_214562465.1">
    <property type="nucleotide sequence ID" value="NZ_JAHEWX010000004.1"/>
</dbReference>
<dbReference type="InterPro" id="IPR001466">
    <property type="entry name" value="Beta-lactam-related"/>
</dbReference>
<evidence type="ECO:0000313" key="2">
    <source>
        <dbReference type="EMBL" id="MBT1541088.1"/>
    </source>
</evidence>
<dbReference type="PANTHER" id="PTHR43283:SF7">
    <property type="entry name" value="BETA-LACTAMASE-RELATED DOMAIN-CONTAINING PROTEIN"/>
    <property type="match status" value="1"/>
</dbReference>
<organism evidence="2 3">
    <name type="scientific">Curtobacterium flaccumfaciens pv. flaccumfaciens</name>
    <dbReference type="NCBI Taxonomy" id="138532"/>
    <lineage>
        <taxon>Bacteria</taxon>
        <taxon>Bacillati</taxon>
        <taxon>Actinomycetota</taxon>
        <taxon>Actinomycetes</taxon>
        <taxon>Micrococcales</taxon>
        <taxon>Microbacteriaceae</taxon>
        <taxon>Curtobacterium</taxon>
    </lineage>
</organism>
<evidence type="ECO:0000259" key="1">
    <source>
        <dbReference type="Pfam" id="PF00144"/>
    </source>
</evidence>
<comment type="caution">
    <text evidence="2">The sequence shown here is derived from an EMBL/GenBank/DDBJ whole genome shotgun (WGS) entry which is preliminary data.</text>
</comment>
<sequence length="312" mass="33596">MHTAATILDAVVAHVDATGFAAHGIHVRTRTGATDTDDVAEHRWTPDVRREVHSVAKGVCVVAAGIAADDGLVDVDEPIAGYLTGTGLALGDGVDRVTLRHLLTMTSGIDMPWSATELTGWPDLAAEFLRRPSRGRVFQYANASTYTAMRLLETRVGDVGAFVSERLFAPLGIQDVDWQRCPNGFVAGGEGLALRTEELARIGRLIRDGGIIDGQRIVSARWCDAMHTDWVEREREGTGPGYERYAMAGWGGPGRLWRLHGAYGQMLLFDQTEGDTGTDTGTVVTVTADDHPGADALAAFVADELSRQVPRC</sequence>
<feature type="domain" description="Beta-lactamase-related" evidence="1">
    <location>
        <begin position="40"/>
        <end position="298"/>
    </location>
</feature>
<accession>A0A9Q2ZNK5</accession>
<dbReference type="PANTHER" id="PTHR43283">
    <property type="entry name" value="BETA-LACTAMASE-RELATED"/>
    <property type="match status" value="1"/>
</dbReference>
<dbReference type="SUPFAM" id="SSF56601">
    <property type="entry name" value="beta-lactamase/transpeptidase-like"/>
    <property type="match status" value="1"/>
</dbReference>
<protein>
    <submittedName>
        <fullName evidence="2">Serine hydrolase</fullName>
    </submittedName>
</protein>
<dbReference type="EMBL" id="JAHEWX010000004">
    <property type="protein sequence ID" value="MBT1541088.1"/>
    <property type="molecule type" value="Genomic_DNA"/>
</dbReference>
<dbReference type="InterPro" id="IPR012338">
    <property type="entry name" value="Beta-lactam/transpept-like"/>
</dbReference>
<dbReference type="GO" id="GO:0016787">
    <property type="term" value="F:hydrolase activity"/>
    <property type="evidence" value="ECO:0007669"/>
    <property type="project" value="UniProtKB-KW"/>
</dbReference>
<proteinExistence type="predicted"/>
<keyword evidence="2" id="KW-0378">Hydrolase</keyword>
<dbReference type="InterPro" id="IPR050789">
    <property type="entry name" value="Diverse_Enzym_Activities"/>
</dbReference>
<name>A0A9Q2ZNK5_9MICO</name>
<dbReference type="Proteomes" id="UP000709437">
    <property type="component" value="Unassembled WGS sequence"/>
</dbReference>